<name>A0AAP5LSK4_PAEAM</name>
<gene>
    <name evidence="9" type="ORF">J2W91_004146</name>
</gene>
<dbReference type="InterPro" id="IPR001387">
    <property type="entry name" value="Cro/C1-type_HTH"/>
</dbReference>
<comment type="similarity">
    <text evidence="5 6">Belongs to the class I-like SAM-binding methyltransferase superfamily. C5-methyltransferase family.</text>
</comment>
<keyword evidence="4" id="KW-0680">Restriction system</keyword>
<evidence type="ECO:0000256" key="1">
    <source>
        <dbReference type="ARBA" id="ARBA00022603"/>
    </source>
</evidence>
<keyword evidence="3 5" id="KW-0949">S-adenosyl-L-methionine</keyword>
<dbReference type="InterPro" id="IPR010982">
    <property type="entry name" value="Lambda_DNA-bd_dom_sf"/>
</dbReference>
<dbReference type="InterPro" id="IPR050390">
    <property type="entry name" value="C5-Methyltransferase"/>
</dbReference>
<evidence type="ECO:0000256" key="3">
    <source>
        <dbReference type="ARBA" id="ARBA00022691"/>
    </source>
</evidence>
<reference evidence="9" key="1">
    <citation type="submission" date="2023-07" db="EMBL/GenBank/DDBJ databases">
        <title>Sorghum-associated microbial communities from plants grown in Nebraska, USA.</title>
        <authorList>
            <person name="Schachtman D."/>
        </authorList>
    </citation>
    <scope>NUCLEOTIDE SEQUENCE</scope>
    <source>
        <strain evidence="9">BE80</strain>
    </source>
</reference>
<keyword evidence="2 5" id="KW-0808">Transferase</keyword>
<dbReference type="GO" id="GO:0009307">
    <property type="term" value="P:DNA restriction-modification system"/>
    <property type="evidence" value="ECO:0007669"/>
    <property type="project" value="UniProtKB-KW"/>
</dbReference>
<dbReference type="PROSITE" id="PS00095">
    <property type="entry name" value="C5_MTASE_2"/>
    <property type="match status" value="1"/>
</dbReference>
<feature type="active site" evidence="5">
    <location>
        <position position="192"/>
    </location>
</feature>
<dbReference type="PRINTS" id="PR00105">
    <property type="entry name" value="C5METTRFRASE"/>
</dbReference>
<dbReference type="AlphaFoldDB" id="A0AAP5LSK4"/>
<dbReference type="InterPro" id="IPR001525">
    <property type="entry name" value="C5_MeTfrase"/>
</dbReference>
<dbReference type="RefSeq" id="WP_235540501.1">
    <property type="nucleotide sequence ID" value="NZ_JAVDTR010000012.1"/>
</dbReference>
<dbReference type="GO" id="GO:0045892">
    <property type="term" value="P:negative regulation of DNA-templated transcription"/>
    <property type="evidence" value="ECO:0007669"/>
    <property type="project" value="InterPro"/>
</dbReference>
<dbReference type="PANTHER" id="PTHR10629">
    <property type="entry name" value="CYTOSINE-SPECIFIC METHYLTRANSFERASE"/>
    <property type="match status" value="1"/>
</dbReference>
<dbReference type="GO" id="GO:0044027">
    <property type="term" value="P:negative regulation of gene expression via chromosomal CpG island methylation"/>
    <property type="evidence" value="ECO:0007669"/>
    <property type="project" value="TreeGrafter"/>
</dbReference>
<dbReference type="Pfam" id="PF00145">
    <property type="entry name" value="DNA_methylase"/>
    <property type="match status" value="1"/>
</dbReference>
<sequence length="448" mass="50923">MYTLSKEKVRQHMNKHGISTQKELADQLGISKNQLSMLLSPNFNPIKTNAMRLCEVLDVELEEILMSEQIEFPFEADTLVEQSHDEDLEVNVDDFEGQDFIDIHNITANRKYSAIELFAGAGGLALGLEQAGFESKGLVEFDKYACKTLRKNRPDWNVIEKDIIEVTEQGIKNFVKDIGIGELDLLSGGYPCQAFSYAGKKMGLSDARGTMFYYYAQLLKQLLPKTFLAENVRGLISHDEGRTFALMLKVFSEIGYTVTWKVLRALDYDVAQKRERIVMIGIRNDLVEQYDLKYELPQPYGYQLTLKDVLQNVPESEGAKYPESKRTVLDLVPPGGYWRDLPDNIAMQYMGKSYYSGGGRTGMARRLSWEEPSLTLTCSPAQKQTERCHPDETRPFNVREYARIQSFPDDWVFDCSMNNAYKQIGNAVPVNMAKAIGLSIVNVLNQMK</sequence>
<dbReference type="Gene3D" id="3.90.120.10">
    <property type="entry name" value="DNA Methylase, subunit A, domain 2"/>
    <property type="match status" value="1"/>
</dbReference>
<dbReference type="PROSITE" id="PS50943">
    <property type="entry name" value="HTH_CROC1"/>
    <property type="match status" value="1"/>
</dbReference>
<dbReference type="InterPro" id="IPR029063">
    <property type="entry name" value="SAM-dependent_MTases_sf"/>
</dbReference>
<dbReference type="GO" id="GO:0032259">
    <property type="term" value="P:methylation"/>
    <property type="evidence" value="ECO:0007669"/>
    <property type="project" value="UniProtKB-KW"/>
</dbReference>
<accession>A0AAP5LSK4</accession>
<dbReference type="SUPFAM" id="SSF47413">
    <property type="entry name" value="lambda repressor-like DNA-binding domains"/>
    <property type="match status" value="1"/>
</dbReference>
<dbReference type="CDD" id="cd00093">
    <property type="entry name" value="HTH_XRE"/>
    <property type="match status" value="1"/>
</dbReference>
<dbReference type="PROSITE" id="PS51679">
    <property type="entry name" value="SAM_MT_C5"/>
    <property type="match status" value="1"/>
</dbReference>
<dbReference type="EC" id="2.1.1.37" evidence="7"/>
<dbReference type="PANTHER" id="PTHR10629:SF52">
    <property type="entry name" value="DNA (CYTOSINE-5)-METHYLTRANSFERASE 1"/>
    <property type="match status" value="1"/>
</dbReference>
<dbReference type="Gene3D" id="3.40.50.150">
    <property type="entry name" value="Vaccinia Virus protein VP39"/>
    <property type="match status" value="1"/>
</dbReference>
<dbReference type="SMART" id="SM00530">
    <property type="entry name" value="HTH_XRE"/>
    <property type="match status" value="1"/>
</dbReference>
<dbReference type="InterPro" id="IPR018117">
    <property type="entry name" value="C5_DNA_meth_AS"/>
</dbReference>
<organism evidence="9 10">
    <name type="scientific">Paenibacillus amylolyticus</name>
    <dbReference type="NCBI Taxonomy" id="1451"/>
    <lineage>
        <taxon>Bacteria</taxon>
        <taxon>Bacillati</taxon>
        <taxon>Bacillota</taxon>
        <taxon>Bacilli</taxon>
        <taxon>Bacillales</taxon>
        <taxon>Paenibacillaceae</taxon>
        <taxon>Paenibacillus</taxon>
    </lineage>
</organism>
<evidence type="ECO:0000313" key="10">
    <source>
        <dbReference type="Proteomes" id="UP001254832"/>
    </source>
</evidence>
<dbReference type="InterPro" id="IPR031303">
    <property type="entry name" value="C5_meth_CS"/>
</dbReference>
<evidence type="ECO:0000256" key="7">
    <source>
        <dbReference type="RuleBase" id="RU000417"/>
    </source>
</evidence>
<keyword evidence="1 5" id="KW-0489">Methyltransferase</keyword>
<feature type="domain" description="HTH cro/C1-type" evidence="8">
    <location>
        <begin position="20"/>
        <end position="64"/>
    </location>
</feature>
<evidence type="ECO:0000313" key="9">
    <source>
        <dbReference type="EMBL" id="MDR6725644.1"/>
    </source>
</evidence>
<comment type="catalytic activity">
    <reaction evidence="7">
        <text>a 2'-deoxycytidine in DNA + S-adenosyl-L-methionine = a 5-methyl-2'-deoxycytidine in DNA + S-adenosyl-L-homocysteine + H(+)</text>
        <dbReference type="Rhea" id="RHEA:13681"/>
        <dbReference type="Rhea" id="RHEA-COMP:11369"/>
        <dbReference type="Rhea" id="RHEA-COMP:11370"/>
        <dbReference type="ChEBI" id="CHEBI:15378"/>
        <dbReference type="ChEBI" id="CHEBI:57856"/>
        <dbReference type="ChEBI" id="CHEBI:59789"/>
        <dbReference type="ChEBI" id="CHEBI:85452"/>
        <dbReference type="ChEBI" id="CHEBI:85454"/>
        <dbReference type="EC" id="2.1.1.37"/>
    </reaction>
</comment>
<evidence type="ECO:0000256" key="4">
    <source>
        <dbReference type="ARBA" id="ARBA00022747"/>
    </source>
</evidence>
<evidence type="ECO:0000259" key="8">
    <source>
        <dbReference type="PROSITE" id="PS50943"/>
    </source>
</evidence>
<dbReference type="GO" id="GO:0003886">
    <property type="term" value="F:DNA (cytosine-5-)-methyltransferase activity"/>
    <property type="evidence" value="ECO:0007669"/>
    <property type="project" value="UniProtKB-EC"/>
</dbReference>
<evidence type="ECO:0000256" key="6">
    <source>
        <dbReference type="RuleBase" id="RU000416"/>
    </source>
</evidence>
<protein>
    <recommendedName>
        <fullName evidence="7">Cytosine-specific methyltransferase</fullName>
        <ecNumber evidence="7">2.1.1.37</ecNumber>
    </recommendedName>
</protein>
<dbReference type="NCBIfam" id="TIGR00675">
    <property type="entry name" value="dcm"/>
    <property type="match status" value="1"/>
</dbReference>
<dbReference type="Pfam" id="PF07022">
    <property type="entry name" value="Phage_CI_repr"/>
    <property type="match status" value="1"/>
</dbReference>
<dbReference type="SUPFAM" id="SSF53335">
    <property type="entry name" value="S-adenosyl-L-methionine-dependent methyltransferases"/>
    <property type="match status" value="1"/>
</dbReference>
<dbReference type="GO" id="GO:0003677">
    <property type="term" value="F:DNA binding"/>
    <property type="evidence" value="ECO:0007669"/>
    <property type="project" value="InterPro"/>
</dbReference>
<dbReference type="PROSITE" id="PS00094">
    <property type="entry name" value="C5_MTASE_1"/>
    <property type="match status" value="1"/>
</dbReference>
<evidence type="ECO:0000256" key="5">
    <source>
        <dbReference type="PROSITE-ProRule" id="PRU01016"/>
    </source>
</evidence>
<dbReference type="CDD" id="cd00315">
    <property type="entry name" value="Cyt_C5_DNA_methylase"/>
    <property type="match status" value="1"/>
</dbReference>
<dbReference type="Proteomes" id="UP001254832">
    <property type="component" value="Unassembled WGS sequence"/>
</dbReference>
<dbReference type="EMBL" id="JAVDTR010000012">
    <property type="protein sequence ID" value="MDR6725644.1"/>
    <property type="molecule type" value="Genomic_DNA"/>
</dbReference>
<evidence type="ECO:0000256" key="2">
    <source>
        <dbReference type="ARBA" id="ARBA00022679"/>
    </source>
</evidence>
<proteinExistence type="inferred from homology"/>
<dbReference type="Gene3D" id="1.10.260.40">
    <property type="entry name" value="lambda repressor-like DNA-binding domains"/>
    <property type="match status" value="1"/>
</dbReference>
<dbReference type="InterPro" id="IPR010744">
    <property type="entry name" value="Phage_CI_N"/>
</dbReference>
<comment type="caution">
    <text evidence="9">The sequence shown here is derived from an EMBL/GenBank/DDBJ whole genome shotgun (WGS) entry which is preliminary data.</text>
</comment>